<keyword evidence="1" id="KW-1133">Transmembrane helix</keyword>
<feature type="transmembrane region" description="Helical" evidence="1">
    <location>
        <begin position="40"/>
        <end position="59"/>
    </location>
</feature>
<protein>
    <recommendedName>
        <fullName evidence="4">Copper resistance protein D</fullName>
    </recommendedName>
</protein>
<evidence type="ECO:0008006" key="4">
    <source>
        <dbReference type="Google" id="ProtNLM"/>
    </source>
</evidence>
<feature type="transmembrane region" description="Helical" evidence="1">
    <location>
        <begin position="65"/>
        <end position="83"/>
    </location>
</feature>
<feature type="transmembrane region" description="Helical" evidence="1">
    <location>
        <begin position="217"/>
        <end position="236"/>
    </location>
</feature>
<organism evidence="2 3">
    <name type="scientific">Celerinatantimonas diazotrophica</name>
    <dbReference type="NCBI Taxonomy" id="412034"/>
    <lineage>
        <taxon>Bacteria</taxon>
        <taxon>Pseudomonadati</taxon>
        <taxon>Pseudomonadota</taxon>
        <taxon>Gammaproteobacteria</taxon>
        <taxon>Celerinatantimonadaceae</taxon>
        <taxon>Celerinatantimonas</taxon>
    </lineage>
</organism>
<feature type="transmembrane region" description="Helical" evidence="1">
    <location>
        <begin position="6"/>
        <end position="28"/>
    </location>
</feature>
<keyword evidence="3" id="KW-1185">Reference proteome</keyword>
<dbReference type="RefSeq" id="WP_131911991.1">
    <property type="nucleotide sequence ID" value="NZ_OU594967.1"/>
</dbReference>
<sequence>MSTLYQSLAIILAPTAAYSFLLLMLVHYRGQICAGQRSRLSQQFGTLWSLSSLGLVSTIVAQRHAWLIIILLTVSVLCGWILSIKQLRLANKRTLDTRIWWLSGAPLIAAALIISAHHRYSILAMLLAALAVTHWIMVKAKHRLSAFDRILPICAIAVLALTVCLCALQIYQYGEQPLLAALTHKFIHLVGFSLAGMLIWLLPLLKDMEPTAGQLGATSLSLIIAGIAVTELQFLLQ</sequence>
<evidence type="ECO:0000313" key="3">
    <source>
        <dbReference type="Proteomes" id="UP000295565"/>
    </source>
</evidence>
<proteinExistence type="predicted"/>
<dbReference type="AlphaFoldDB" id="A0A4R1K4I9"/>
<evidence type="ECO:0000313" key="2">
    <source>
        <dbReference type="EMBL" id="TCK59056.1"/>
    </source>
</evidence>
<dbReference type="Proteomes" id="UP000295565">
    <property type="component" value="Unassembled WGS sequence"/>
</dbReference>
<keyword evidence="1" id="KW-0472">Membrane</keyword>
<feature type="transmembrane region" description="Helical" evidence="1">
    <location>
        <begin position="120"/>
        <end position="138"/>
    </location>
</feature>
<accession>A0A4R1K4I9</accession>
<feature type="transmembrane region" description="Helical" evidence="1">
    <location>
        <begin position="95"/>
        <end position="114"/>
    </location>
</feature>
<reference evidence="2 3" key="1">
    <citation type="submission" date="2019-03" db="EMBL/GenBank/DDBJ databases">
        <title>Genomic Encyclopedia of Type Strains, Phase IV (KMG-IV): sequencing the most valuable type-strain genomes for metagenomic binning, comparative biology and taxonomic classification.</title>
        <authorList>
            <person name="Goeker M."/>
        </authorList>
    </citation>
    <scope>NUCLEOTIDE SEQUENCE [LARGE SCALE GENOMIC DNA]</scope>
    <source>
        <strain evidence="2 3">DSM 18577</strain>
    </source>
</reference>
<comment type="caution">
    <text evidence="2">The sequence shown here is derived from an EMBL/GenBank/DDBJ whole genome shotgun (WGS) entry which is preliminary data.</text>
</comment>
<dbReference type="OrthoDB" id="5915482at2"/>
<name>A0A4R1K4I9_9GAMM</name>
<feature type="transmembrane region" description="Helical" evidence="1">
    <location>
        <begin position="150"/>
        <end position="174"/>
    </location>
</feature>
<dbReference type="EMBL" id="SMGD01000011">
    <property type="protein sequence ID" value="TCK59056.1"/>
    <property type="molecule type" value="Genomic_DNA"/>
</dbReference>
<evidence type="ECO:0000256" key="1">
    <source>
        <dbReference type="SAM" id="Phobius"/>
    </source>
</evidence>
<feature type="transmembrane region" description="Helical" evidence="1">
    <location>
        <begin position="186"/>
        <end position="205"/>
    </location>
</feature>
<keyword evidence="1" id="KW-0812">Transmembrane</keyword>
<gene>
    <name evidence="2" type="ORF">EV690_1220</name>
</gene>